<evidence type="ECO:0000313" key="1">
    <source>
        <dbReference type="Proteomes" id="UP000887578"/>
    </source>
</evidence>
<organism evidence="1 2">
    <name type="scientific">Panagrolaimus davidi</name>
    <dbReference type="NCBI Taxonomy" id="227884"/>
    <lineage>
        <taxon>Eukaryota</taxon>
        <taxon>Metazoa</taxon>
        <taxon>Ecdysozoa</taxon>
        <taxon>Nematoda</taxon>
        <taxon>Chromadorea</taxon>
        <taxon>Rhabditida</taxon>
        <taxon>Tylenchina</taxon>
        <taxon>Panagrolaimomorpha</taxon>
        <taxon>Panagrolaimoidea</taxon>
        <taxon>Panagrolaimidae</taxon>
        <taxon>Panagrolaimus</taxon>
    </lineage>
</organism>
<keyword evidence="1" id="KW-1185">Reference proteome</keyword>
<dbReference type="Proteomes" id="UP000887578">
    <property type="component" value="Unplaced"/>
</dbReference>
<protein>
    <submittedName>
        <fullName evidence="2">Uncharacterized protein</fullName>
    </submittedName>
</protein>
<reference evidence="2" key="1">
    <citation type="submission" date="2022-11" db="UniProtKB">
        <authorList>
            <consortium name="WormBaseParasite"/>
        </authorList>
    </citation>
    <scope>IDENTIFICATION</scope>
</reference>
<accession>A0A914P680</accession>
<evidence type="ECO:0000313" key="2">
    <source>
        <dbReference type="WBParaSite" id="PDA_v2.g12868.t1"/>
    </source>
</evidence>
<sequence>MRVATDEPRTGNSYEAWYPALKVLLTSEHFSVWRFFEVMKEEFILSVNAAFEVDPQSNPLTKHQKISADLQVF</sequence>
<name>A0A914P680_9BILA</name>
<dbReference type="AlphaFoldDB" id="A0A914P680"/>
<proteinExistence type="predicted"/>
<dbReference type="WBParaSite" id="PDA_v2.g12868.t1">
    <property type="protein sequence ID" value="PDA_v2.g12868.t1"/>
    <property type="gene ID" value="PDA_v2.g12868"/>
</dbReference>